<dbReference type="PANTHER" id="PTHR46872">
    <property type="entry name" value="DNA BINDING PROTEIN"/>
    <property type="match status" value="1"/>
</dbReference>
<keyword evidence="1" id="KW-0539">Nucleus</keyword>
<dbReference type="EMBL" id="CM001223">
    <property type="protein sequence ID" value="KEH23134.1"/>
    <property type="molecule type" value="Genomic_DNA"/>
</dbReference>
<evidence type="ECO:0008006" key="7">
    <source>
        <dbReference type="Google" id="ProtNLM"/>
    </source>
</evidence>
<dbReference type="HOGENOM" id="CLU_046773_0_0_1"/>
<organism evidence="4 6">
    <name type="scientific">Medicago truncatula</name>
    <name type="common">Barrel medic</name>
    <name type="synonym">Medicago tribuloides</name>
    <dbReference type="NCBI Taxonomy" id="3880"/>
    <lineage>
        <taxon>Eukaryota</taxon>
        <taxon>Viridiplantae</taxon>
        <taxon>Streptophyta</taxon>
        <taxon>Embryophyta</taxon>
        <taxon>Tracheophyta</taxon>
        <taxon>Spermatophyta</taxon>
        <taxon>Magnoliopsida</taxon>
        <taxon>eudicotyledons</taxon>
        <taxon>Gunneridae</taxon>
        <taxon>Pentapetalae</taxon>
        <taxon>rosids</taxon>
        <taxon>fabids</taxon>
        <taxon>Fabales</taxon>
        <taxon>Fabaceae</taxon>
        <taxon>Papilionoideae</taxon>
        <taxon>50 kb inversion clade</taxon>
        <taxon>NPAAA clade</taxon>
        <taxon>Hologalegina</taxon>
        <taxon>IRL clade</taxon>
        <taxon>Trifolieae</taxon>
        <taxon>Medicago</taxon>
    </lineage>
</organism>
<evidence type="ECO:0000259" key="2">
    <source>
        <dbReference type="SMART" id="SM00717"/>
    </source>
</evidence>
<proteinExistence type="predicted"/>
<dbReference type="InterPro" id="IPR001005">
    <property type="entry name" value="SANT/Myb"/>
</dbReference>
<protein>
    <recommendedName>
        <fullName evidence="7">ELM2 domain-containing protein</fullName>
    </recommendedName>
</protein>
<dbReference type="PANTHER" id="PTHR46872:SF10">
    <property type="entry name" value="MYB-LIKE DOMAIN-CONTAINING PROTEIN"/>
    <property type="match status" value="1"/>
</dbReference>
<evidence type="ECO:0000259" key="3">
    <source>
        <dbReference type="SMART" id="SM01189"/>
    </source>
</evidence>
<evidence type="ECO:0000313" key="6">
    <source>
        <dbReference type="Proteomes" id="UP000002051"/>
    </source>
</evidence>
<dbReference type="EnsemblPlants" id="KEH23134">
    <property type="protein sequence ID" value="KEH23134"/>
    <property type="gene ID" value="MTR_7g066890"/>
</dbReference>
<dbReference type="AlphaFoldDB" id="A0A072U022"/>
<feature type="domain" description="ELM2" evidence="3">
    <location>
        <begin position="296"/>
        <end position="356"/>
    </location>
</feature>
<dbReference type="STRING" id="3880.A0A072U022"/>
<reference evidence="4 6" key="1">
    <citation type="journal article" date="2011" name="Nature">
        <title>The Medicago genome provides insight into the evolution of rhizobial symbioses.</title>
        <authorList>
            <person name="Young N.D."/>
            <person name="Debelle F."/>
            <person name="Oldroyd G.E."/>
            <person name="Geurts R."/>
            <person name="Cannon S.B."/>
            <person name="Udvardi M.K."/>
            <person name="Benedito V.A."/>
            <person name="Mayer K.F."/>
            <person name="Gouzy J."/>
            <person name="Schoof H."/>
            <person name="Van de Peer Y."/>
            <person name="Proost S."/>
            <person name="Cook D.R."/>
            <person name="Meyers B.C."/>
            <person name="Spannagl M."/>
            <person name="Cheung F."/>
            <person name="De Mita S."/>
            <person name="Krishnakumar V."/>
            <person name="Gundlach H."/>
            <person name="Zhou S."/>
            <person name="Mudge J."/>
            <person name="Bharti A.K."/>
            <person name="Murray J.D."/>
            <person name="Naoumkina M.A."/>
            <person name="Rosen B."/>
            <person name="Silverstein K.A."/>
            <person name="Tang H."/>
            <person name="Rombauts S."/>
            <person name="Zhao P.X."/>
            <person name="Zhou P."/>
            <person name="Barbe V."/>
            <person name="Bardou P."/>
            <person name="Bechner M."/>
            <person name="Bellec A."/>
            <person name="Berger A."/>
            <person name="Berges H."/>
            <person name="Bidwell S."/>
            <person name="Bisseling T."/>
            <person name="Choisne N."/>
            <person name="Couloux A."/>
            <person name="Denny R."/>
            <person name="Deshpande S."/>
            <person name="Dai X."/>
            <person name="Doyle J.J."/>
            <person name="Dudez A.M."/>
            <person name="Farmer A.D."/>
            <person name="Fouteau S."/>
            <person name="Franken C."/>
            <person name="Gibelin C."/>
            <person name="Gish J."/>
            <person name="Goldstein S."/>
            <person name="Gonzalez A.J."/>
            <person name="Green P.J."/>
            <person name="Hallab A."/>
            <person name="Hartog M."/>
            <person name="Hua A."/>
            <person name="Humphray S.J."/>
            <person name="Jeong D.H."/>
            <person name="Jing Y."/>
            <person name="Jocker A."/>
            <person name="Kenton S.M."/>
            <person name="Kim D.J."/>
            <person name="Klee K."/>
            <person name="Lai H."/>
            <person name="Lang C."/>
            <person name="Lin S."/>
            <person name="Macmil S.L."/>
            <person name="Magdelenat G."/>
            <person name="Matthews L."/>
            <person name="McCorrison J."/>
            <person name="Monaghan E.L."/>
            <person name="Mun J.H."/>
            <person name="Najar F.Z."/>
            <person name="Nicholson C."/>
            <person name="Noirot C."/>
            <person name="O'Bleness M."/>
            <person name="Paule C.R."/>
            <person name="Poulain J."/>
            <person name="Prion F."/>
            <person name="Qin B."/>
            <person name="Qu C."/>
            <person name="Retzel E.F."/>
            <person name="Riddle C."/>
            <person name="Sallet E."/>
            <person name="Samain S."/>
            <person name="Samson N."/>
            <person name="Sanders I."/>
            <person name="Saurat O."/>
            <person name="Scarpelli C."/>
            <person name="Schiex T."/>
            <person name="Segurens B."/>
            <person name="Severin A.J."/>
            <person name="Sherrier D.J."/>
            <person name="Shi R."/>
            <person name="Sims S."/>
            <person name="Singer S.R."/>
            <person name="Sinharoy S."/>
            <person name="Sterck L."/>
            <person name="Viollet A."/>
            <person name="Wang B.B."/>
            <person name="Wang K."/>
            <person name="Wang M."/>
            <person name="Wang X."/>
            <person name="Warfsmann J."/>
            <person name="Weissenbach J."/>
            <person name="White D.D."/>
            <person name="White J.D."/>
            <person name="Wiley G.B."/>
            <person name="Wincker P."/>
            <person name="Xing Y."/>
            <person name="Yang L."/>
            <person name="Yao Z."/>
            <person name="Ying F."/>
            <person name="Zhai J."/>
            <person name="Zhou L."/>
            <person name="Zuber A."/>
            <person name="Denarie J."/>
            <person name="Dixon R.A."/>
            <person name="May G.D."/>
            <person name="Schwartz D.C."/>
            <person name="Rogers J."/>
            <person name="Quetier F."/>
            <person name="Town C.D."/>
            <person name="Roe B.A."/>
        </authorList>
    </citation>
    <scope>NUCLEOTIDE SEQUENCE [LARGE SCALE GENOMIC DNA]</scope>
    <source>
        <strain evidence="4">A17</strain>
        <strain evidence="5 6">cv. Jemalong A17</strain>
    </source>
</reference>
<reference evidence="4 6" key="2">
    <citation type="journal article" date="2014" name="BMC Genomics">
        <title>An improved genome release (version Mt4.0) for the model legume Medicago truncatula.</title>
        <authorList>
            <person name="Tang H."/>
            <person name="Krishnakumar V."/>
            <person name="Bidwell S."/>
            <person name="Rosen B."/>
            <person name="Chan A."/>
            <person name="Zhou S."/>
            <person name="Gentzbittel L."/>
            <person name="Childs K.L."/>
            <person name="Yandell M."/>
            <person name="Gundlach H."/>
            <person name="Mayer K.F."/>
            <person name="Schwartz D.C."/>
            <person name="Town C.D."/>
        </authorList>
    </citation>
    <scope>GENOME REANNOTATION</scope>
    <source>
        <strain evidence="4">A17</strain>
        <strain evidence="5 6">cv. Jemalong A17</strain>
    </source>
</reference>
<sequence length="467" mass="53375">MSEVTWPIYSPWIVGYWAHYGAISTSSFSLHLSCARASSFDTRFPPHEIITIEACQTLNTGIRDSMMIWSKDLFNPGEKKSSHHSLQSQNHKDHMLLNSSNSKIRQVILRPKPKPIKAGFYPIHCRILVEQILIDSNRAQTSRKRKLDQNHNDDKCATSYEIIDTMKHGGEIVQERIRHPTLGLSCPSPRDGKRIIIQGLQKYDFPPQNGREEFCGISAQDYSHLSDFNDSIKGSGYLMNQVNLDIHVKDLMDDNSYYCSPKTPIKKKPKKEDMDIIHSPKTFLASRGNHLPRPVIPIGPRFQAEVPKWETKTNVNKSCNDDCLKWLGTQIWPMSSLSKTNAKGIDEGRLDSCSSDNPESVDCIQKHIGEARECLKFKSGTVFSSWKFDDMGEDVSKSWTMEEQKEFESLVKLNPQSSGTKLCNLAMKYFPSKSMKSIINYYYNVYIPRCMSIDRRSFFGAVDRKPN</sequence>
<keyword evidence="6" id="KW-1185">Reference proteome</keyword>
<dbReference type="SMART" id="SM00717">
    <property type="entry name" value="SANT"/>
    <property type="match status" value="1"/>
</dbReference>
<gene>
    <name evidence="5" type="primary">25498720</name>
    <name evidence="4" type="ordered locus">MTR_7g066890</name>
</gene>
<feature type="domain" description="Myb-like" evidence="2">
    <location>
        <begin position="395"/>
        <end position="448"/>
    </location>
</feature>
<dbReference type="InterPro" id="IPR000949">
    <property type="entry name" value="ELM2_dom"/>
</dbReference>
<dbReference type="Proteomes" id="UP000002051">
    <property type="component" value="Unassembled WGS sequence"/>
</dbReference>
<evidence type="ECO:0000313" key="4">
    <source>
        <dbReference type="EMBL" id="KEH23134.1"/>
    </source>
</evidence>
<evidence type="ECO:0000313" key="5">
    <source>
        <dbReference type="EnsemblPlants" id="KEH23134"/>
    </source>
</evidence>
<dbReference type="OrthoDB" id="1938526at2759"/>
<accession>A0A072U022</accession>
<name>A0A072U022_MEDTR</name>
<reference evidence="5" key="3">
    <citation type="submission" date="2015-04" db="UniProtKB">
        <authorList>
            <consortium name="EnsemblPlants"/>
        </authorList>
    </citation>
    <scope>IDENTIFICATION</scope>
    <source>
        <strain evidence="5">cv. Jemalong A17</strain>
    </source>
</reference>
<dbReference type="ExpressionAtlas" id="A0A072U022">
    <property type="expression patterns" value="differential"/>
</dbReference>
<dbReference type="SMART" id="SM01189">
    <property type="entry name" value="ELM2"/>
    <property type="match status" value="1"/>
</dbReference>
<dbReference type="CDD" id="cd00167">
    <property type="entry name" value="SANT"/>
    <property type="match status" value="1"/>
</dbReference>
<evidence type="ECO:0000256" key="1">
    <source>
        <dbReference type="ARBA" id="ARBA00023242"/>
    </source>
</evidence>